<proteinExistence type="predicted"/>
<evidence type="ECO:0000313" key="1">
    <source>
        <dbReference type="EMBL" id="GBP09932.1"/>
    </source>
</evidence>
<gene>
    <name evidence="1" type="ORF">EVAR_92469_1</name>
</gene>
<organism evidence="1 2">
    <name type="scientific">Eumeta variegata</name>
    <name type="common">Bagworm moth</name>
    <name type="synonym">Eumeta japonica</name>
    <dbReference type="NCBI Taxonomy" id="151549"/>
    <lineage>
        <taxon>Eukaryota</taxon>
        <taxon>Metazoa</taxon>
        <taxon>Ecdysozoa</taxon>
        <taxon>Arthropoda</taxon>
        <taxon>Hexapoda</taxon>
        <taxon>Insecta</taxon>
        <taxon>Pterygota</taxon>
        <taxon>Neoptera</taxon>
        <taxon>Endopterygota</taxon>
        <taxon>Lepidoptera</taxon>
        <taxon>Glossata</taxon>
        <taxon>Ditrysia</taxon>
        <taxon>Tineoidea</taxon>
        <taxon>Psychidae</taxon>
        <taxon>Oiketicinae</taxon>
        <taxon>Eumeta</taxon>
    </lineage>
</organism>
<dbReference type="AlphaFoldDB" id="A0A4C1T698"/>
<protein>
    <submittedName>
        <fullName evidence="1">Uncharacterized protein</fullName>
    </submittedName>
</protein>
<dbReference type="EMBL" id="BGZK01000038">
    <property type="protein sequence ID" value="GBP09932.1"/>
    <property type="molecule type" value="Genomic_DNA"/>
</dbReference>
<name>A0A4C1T698_EUMVA</name>
<evidence type="ECO:0000313" key="2">
    <source>
        <dbReference type="Proteomes" id="UP000299102"/>
    </source>
</evidence>
<sequence>MNICTRSGVWKRIVYLMEQNSADGGLRGVDHRSLIYWIKRNSGIPYTIIDVEDVSPTPRSYFYHPTPSVLQSPRPYRPLPAVTYPVPVQEAGNALLTPLRSRVHGRR</sequence>
<dbReference type="Proteomes" id="UP000299102">
    <property type="component" value="Unassembled WGS sequence"/>
</dbReference>
<comment type="caution">
    <text evidence="1">The sequence shown here is derived from an EMBL/GenBank/DDBJ whole genome shotgun (WGS) entry which is preliminary data.</text>
</comment>
<keyword evidence="2" id="KW-1185">Reference proteome</keyword>
<reference evidence="1 2" key="1">
    <citation type="journal article" date="2019" name="Commun. Biol.">
        <title>The bagworm genome reveals a unique fibroin gene that provides high tensile strength.</title>
        <authorList>
            <person name="Kono N."/>
            <person name="Nakamura H."/>
            <person name="Ohtoshi R."/>
            <person name="Tomita M."/>
            <person name="Numata K."/>
            <person name="Arakawa K."/>
        </authorList>
    </citation>
    <scope>NUCLEOTIDE SEQUENCE [LARGE SCALE GENOMIC DNA]</scope>
</reference>
<accession>A0A4C1T698</accession>